<sequence>MEMNIDKRFIYKVLVLFLCVYLALMPAFSYKKVHAALSDKFYNFLRISTTLIIGLQSVGFIGDTTLTPENLTNIYNKADEYLHQNFGTELEYAEALRQVDQLGLDIASGQIFVPGNYSGKLWYSFLNAVKDVLWSDSYNVPSNEQFLGVYDSYCFSFYGLNGGEGINIYNDACFPLTTPGWQYDSDGPVLLNRNLFKPGQTAIKGYKRLGYIHLYQSDSLINRADLWAEPGSYSRVVMNFYTGSDPKYLPIYQSFFTGESSNTQYVPNITAKTANKVKLPTRLPPSVINNINNYIDNSTENLIIAPTADELPTLPDNYNPNTDDPPDFPGYEDVTPDQEPTPTPTPTPEPTPEPTTPPDYDGSSWIKPIGDFFAGLLSFLKDALIPTQTVDFSPLQNMGADVSGKFPFSLPGDIGKLFGVLNAEPIRPHFEMDFDLSKVGIPGEPIHWDLNVEQWDNGAAVVKTALYIAFLIGLVFITKQFMQN</sequence>
<dbReference type="RefSeq" id="WP_096919861.1">
    <property type="nucleotide sequence ID" value="NZ_CP029487.1"/>
</dbReference>
<dbReference type="KEGG" id="emt:CPZ25_003545"/>
<evidence type="ECO:0000313" key="3">
    <source>
        <dbReference type="EMBL" id="QCT70430.1"/>
    </source>
</evidence>
<dbReference type="AlphaFoldDB" id="A0A4P9C514"/>
<protein>
    <submittedName>
        <fullName evidence="3">Uncharacterized protein</fullName>
    </submittedName>
</protein>
<dbReference type="EMBL" id="CP029487">
    <property type="protein sequence ID" value="QCT70430.1"/>
    <property type="molecule type" value="Genomic_DNA"/>
</dbReference>
<feature type="compositionally biased region" description="Low complexity" evidence="1">
    <location>
        <begin position="311"/>
        <end position="322"/>
    </location>
</feature>
<evidence type="ECO:0000313" key="4">
    <source>
        <dbReference type="Proteomes" id="UP000218387"/>
    </source>
</evidence>
<accession>A0A4P9C514</accession>
<reference evidence="3 4" key="1">
    <citation type="submission" date="2018-05" db="EMBL/GenBank/DDBJ databases">
        <title>Genome comparison of Eubacterium sp.</title>
        <authorList>
            <person name="Feng Y."/>
            <person name="Sanchez-Andrea I."/>
            <person name="Stams A.J.M."/>
            <person name="De Vos W.M."/>
        </authorList>
    </citation>
    <scope>NUCLEOTIDE SEQUENCE [LARGE SCALE GENOMIC DNA]</scope>
    <source>
        <strain evidence="3 4">YI</strain>
    </source>
</reference>
<keyword evidence="2" id="KW-1133">Transmembrane helix</keyword>
<feature type="transmembrane region" description="Helical" evidence="2">
    <location>
        <begin position="460"/>
        <end position="478"/>
    </location>
</feature>
<feature type="compositionally biased region" description="Pro residues" evidence="1">
    <location>
        <begin position="339"/>
        <end position="357"/>
    </location>
</feature>
<gene>
    <name evidence="3" type="ORF">CPZ25_003545</name>
</gene>
<feature type="region of interest" description="Disordered" evidence="1">
    <location>
        <begin position="310"/>
        <end position="362"/>
    </location>
</feature>
<name>A0A4P9C514_EUBML</name>
<proteinExistence type="predicted"/>
<organism evidence="3 4">
    <name type="scientific">Eubacterium maltosivorans</name>
    <dbReference type="NCBI Taxonomy" id="2041044"/>
    <lineage>
        <taxon>Bacteria</taxon>
        <taxon>Bacillati</taxon>
        <taxon>Bacillota</taxon>
        <taxon>Clostridia</taxon>
        <taxon>Eubacteriales</taxon>
        <taxon>Eubacteriaceae</taxon>
        <taxon>Eubacterium</taxon>
    </lineage>
</organism>
<keyword evidence="4" id="KW-1185">Reference proteome</keyword>
<keyword evidence="2" id="KW-0812">Transmembrane</keyword>
<evidence type="ECO:0000256" key="2">
    <source>
        <dbReference type="SAM" id="Phobius"/>
    </source>
</evidence>
<evidence type="ECO:0000256" key="1">
    <source>
        <dbReference type="SAM" id="MobiDB-lite"/>
    </source>
</evidence>
<keyword evidence="2" id="KW-0472">Membrane</keyword>
<dbReference type="Proteomes" id="UP000218387">
    <property type="component" value="Chromosome"/>
</dbReference>